<evidence type="ECO:0000259" key="1">
    <source>
        <dbReference type="Pfam" id="PF08818"/>
    </source>
</evidence>
<feature type="domain" description="YdhG-like" evidence="1">
    <location>
        <begin position="20"/>
        <end position="114"/>
    </location>
</feature>
<dbReference type="InterPro" id="IPR014922">
    <property type="entry name" value="YdhG-like"/>
</dbReference>
<gene>
    <name evidence="2" type="ORF">SAMN04488505_10510</name>
</gene>
<reference evidence="2 3" key="1">
    <citation type="submission" date="2016-10" db="EMBL/GenBank/DDBJ databases">
        <authorList>
            <person name="de Groot N.N."/>
        </authorList>
    </citation>
    <scope>NUCLEOTIDE SEQUENCE [LARGE SCALE GENOMIC DNA]</scope>
    <source>
        <strain evidence="2 3">DSM 21039</strain>
    </source>
</reference>
<protein>
    <submittedName>
        <fullName evidence="2">Uncharacterized conserved protein YdeI, YjbR/CyaY-like superfamily, DUF1801 family</fullName>
    </submittedName>
</protein>
<proteinExistence type="predicted"/>
<evidence type="ECO:0000313" key="3">
    <source>
        <dbReference type="Proteomes" id="UP000198984"/>
    </source>
</evidence>
<sequence length="205" mass="23382">MQHTDPRVDAYIAKAAPFAQPILQHLRALVHKACPSATENIKWGRPFFEHQGILCAMSAFKQHCSFMLWGASMLSDPHKILQKEEDSGMGQFGQLTSVKDLPADKILIAYIKEAAALNEQGVKPRAKPAVKKDKKELEIPDYFQKALAKNKKAAKTFEDFSYTNQKDYVEWITEAKTDATREKRIATAIEWLAEGKNRNWKYEKK</sequence>
<organism evidence="2 3">
    <name type="scientific">Chitinophaga rupis</name>
    <dbReference type="NCBI Taxonomy" id="573321"/>
    <lineage>
        <taxon>Bacteria</taxon>
        <taxon>Pseudomonadati</taxon>
        <taxon>Bacteroidota</taxon>
        <taxon>Chitinophagia</taxon>
        <taxon>Chitinophagales</taxon>
        <taxon>Chitinophagaceae</taxon>
        <taxon>Chitinophaga</taxon>
    </lineage>
</organism>
<accession>A0A1H7Z8Q6</accession>
<dbReference type="EMBL" id="FOBB01000005">
    <property type="protein sequence ID" value="SEM54972.1"/>
    <property type="molecule type" value="Genomic_DNA"/>
</dbReference>
<dbReference type="OrthoDB" id="9800461at2"/>
<dbReference type="AlphaFoldDB" id="A0A1H7Z8Q6"/>
<dbReference type="RefSeq" id="WP_089915858.1">
    <property type="nucleotide sequence ID" value="NZ_FOBB01000005.1"/>
</dbReference>
<dbReference type="Pfam" id="PF08818">
    <property type="entry name" value="DUF1801"/>
    <property type="match status" value="1"/>
</dbReference>
<dbReference type="Pfam" id="PF13376">
    <property type="entry name" value="OmdA"/>
    <property type="match status" value="1"/>
</dbReference>
<dbReference type="SUPFAM" id="SSF159888">
    <property type="entry name" value="YdhG-like"/>
    <property type="match status" value="1"/>
</dbReference>
<name>A0A1H7Z8Q6_9BACT</name>
<dbReference type="Gene3D" id="3.90.1150.200">
    <property type="match status" value="1"/>
</dbReference>
<keyword evidence="3" id="KW-1185">Reference proteome</keyword>
<evidence type="ECO:0000313" key="2">
    <source>
        <dbReference type="EMBL" id="SEM54972.1"/>
    </source>
</evidence>
<dbReference type="Proteomes" id="UP000198984">
    <property type="component" value="Unassembled WGS sequence"/>
</dbReference>